<keyword evidence="11" id="KW-1185">Reference proteome</keyword>
<evidence type="ECO:0000256" key="6">
    <source>
        <dbReference type="ARBA" id="ARBA00022840"/>
    </source>
</evidence>
<accession>A0A7I7XR17</accession>
<dbReference type="EC" id="2.7.11.1" evidence="1"/>
<keyword evidence="2" id="KW-0723">Serine/threonine-protein kinase</keyword>
<dbReference type="GO" id="GO:0004674">
    <property type="term" value="F:protein serine/threonine kinase activity"/>
    <property type="evidence" value="ECO:0007669"/>
    <property type="project" value="UniProtKB-KW"/>
</dbReference>
<evidence type="ECO:0000256" key="4">
    <source>
        <dbReference type="ARBA" id="ARBA00022741"/>
    </source>
</evidence>
<dbReference type="EMBL" id="AP022612">
    <property type="protein sequence ID" value="BBZ31727.1"/>
    <property type="molecule type" value="Genomic_DNA"/>
</dbReference>
<dbReference type="InterPro" id="IPR008271">
    <property type="entry name" value="Ser/Thr_kinase_AS"/>
</dbReference>
<keyword evidence="3" id="KW-0808">Transferase</keyword>
<dbReference type="SUPFAM" id="SSF56112">
    <property type="entry name" value="Protein kinase-like (PK-like)"/>
    <property type="match status" value="1"/>
</dbReference>
<dbReference type="Gene3D" id="3.30.200.20">
    <property type="entry name" value="Phosphorylase Kinase, domain 1"/>
    <property type="match status" value="1"/>
</dbReference>
<dbReference type="PROSITE" id="PS00107">
    <property type="entry name" value="PROTEIN_KINASE_ATP"/>
    <property type="match status" value="1"/>
</dbReference>
<evidence type="ECO:0000256" key="5">
    <source>
        <dbReference type="ARBA" id="ARBA00022777"/>
    </source>
</evidence>
<name>A0A7I7XR17_9MYCO</name>
<dbReference type="Proteomes" id="UP000466931">
    <property type="component" value="Chromosome"/>
</dbReference>
<dbReference type="Pfam" id="PF00069">
    <property type="entry name" value="Pkinase"/>
    <property type="match status" value="1"/>
</dbReference>
<evidence type="ECO:0000313" key="11">
    <source>
        <dbReference type="Proteomes" id="UP000466931"/>
    </source>
</evidence>
<reference evidence="10" key="1">
    <citation type="journal article" date="2019" name="Emerg. Microbes Infect.">
        <title>Comprehensive subspecies identification of 175 nontuberculous mycobacteria species based on 7547 genomic profiles.</title>
        <authorList>
            <person name="Matsumoto Y."/>
            <person name="Kinjo T."/>
            <person name="Motooka D."/>
            <person name="Nabeya D."/>
            <person name="Jung N."/>
            <person name="Uechi K."/>
            <person name="Horii T."/>
            <person name="Iida T."/>
            <person name="Fujita J."/>
            <person name="Nakamura S."/>
        </authorList>
    </citation>
    <scope>NUCLEOTIDE SEQUENCE [LARGE SCALE GENOMIC DNA]</scope>
    <source>
        <strain evidence="10">JCM 13671</strain>
    </source>
</reference>
<evidence type="ECO:0000313" key="10">
    <source>
        <dbReference type="EMBL" id="BBZ31727.1"/>
    </source>
</evidence>
<sequence>MFAPELLGGRYELRGVLGRGGMAEVREGWDTQTGQSVAIKLLYPGFDNNPDYLRRFWSEAQSAAALRHPNIVTVYGSGEHNGLPFIVMERLPGNSLADLIAHGPVPPDYVRRMLIDVLSALSTAHAAGVMHRDIKPANILFTQTGDAQVADFGLAKGPDTHRTDTGQIMGTMAYMSPERLAGNPATVADDLYAVGVVGWEALTGRRAFPEENLVALAKAITEQPPPPVSVLRPDVPVQLAAIVDRAMARDASLRFPSAEVMRAELADVYGDPVTGPIPVPQAPQAMPVSPWHPITAPVPLLAPRRRSGRLVLLLAVLLIALIVGVVAFVLGASTQRSVDMGRASVAPVDVLDVAAAGDVLAPPGGGG</sequence>
<keyword evidence="8" id="KW-0472">Membrane</keyword>
<dbReference type="Gene3D" id="1.10.510.10">
    <property type="entry name" value="Transferase(Phosphotransferase) domain 1"/>
    <property type="match status" value="1"/>
</dbReference>
<dbReference type="PANTHER" id="PTHR43289:SF6">
    <property type="entry name" value="SERINE_THREONINE-PROTEIN KINASE NEKL-3"/>
    <property type="match status" value="1"/>
</dbReference>
<evidence type="ECO:0000256" key="1">
    <source>
        <dbReference type="ARBA" id="ARBA00012513"/>
    </source>
</evidence>
<keyword evidence="8" id="KW-0812">Transmembrane</keyword>
<evidence type="ECO:0000256" key="3">
    <source>
        <dbReference type="ARBA" id="ARBA00022679"/>
    </source>
</evidence>
<dbReference type="PROSITE" id="PS50011">
    <property type="entry name" value="PROTEIN_KINASE_DOM"/>
    <property type="match status" value="1"/>
</dbReference>
<organism evidence="10 11">
    <name type="scientific">Mycolicibacterium confluentis</name>
    <dbReference type="NCBI Taxonomy" id="28047"/>
    <lineage>
        <taxon>Bacteria</taxon>
        <taxon>Bacillati</taxon>
        <taxon>Actinomycetota</taxon>
        <taxon>Actinomycetes</taxon>
        <taxon>Mycobacteriales</taxon>
        <taxon>Mycobacteriaceae</taxon>
        <taxon>Mycolicibacterium</taxon>
    </lineage>
</organism>
<feature type="transmembrane region" description="Helical" evidence="8">
    <location>
        <begin position="310"/>
        <end position="332"/>
    </location>
</feature>
<dbReference type="SMART" id="SM00220">
    <property type="entry name" value="S_TKc"/>
    <property type="match status" value="1"/>
</dbReference>
<dbReference type="InterPro" id="IPR000719">
    <property type="entry name" value="Prot_kinase_dom"/>
</dbReference>
<dbReference type="PROSITE" id="PS00108">
    <property type="entry name" value="PROTEIN_KINASE_ST"/>
    <property type="match status" value="1"/>
</dbReference>
<dbReference type="GO" id="GO:0005524">
    <property type="term" value="F:ATP binding"/>
    <property type="evidence" value="ECO:0007669"/>
    <property type="project" value="UniProtKB-UniRule"/>
</dbReference>
<feature type="binding site" evidence="7">
    <location>
        <position position="40"/>
    </location>
    <ligand>
        <name>ATP</name>
        <dbReference type="ChEBI" id="CHEBI:30616"/>
    </ligand>
</feature>
<dbReference type="PANTHER" id="PTHR43289">
    <property type="entry name" value="MITOGEN-ACTIVATED PROTEIN KINASE KINASE KINASE 20-RELATED"/>
    <property type="match status" value="1"/>
</dbReference>
<evidence type="ECO:0000256" key="2">
    <source>
        <dbReference type="ARBA" id="ARBA00022527"/>
    </source>
</evidence>
<reference evidence="10" key="2">
    <citation type="submission" date="2020-02" db="EMBL/GenBank/DDBJ databases">
        <authorList>
            <person name="Matsumoto Y."/>
            <person name="Motooka D."/>
            <person name="Nakamura S."/>
        </authorList>
    </citation>
    <scope>NUCLEOTIDE SEQUENCE</scope>
    <source>
        <strain evidence="10">JCM 13671</strain>
    </source>
</reference>
<dbReference type="RefSeq" id="WP_085156453.1">
    <property type="nucleotide sequence ID" value="NZ_AP022612.1"/>
</dbReference>
<evidence type="ECO:0000256" key="7">
    <source>
        <dbReference type="PROSITE-ProRule" id="PRU10141"/>
    </source>
</evidence>
<evidence type="ECO:0000256" key="8">
    <source>
        <dbReference type="SAM" id="Phobius"/>
    </source>
</evidence>
<keyword evidence="5 10" id="KW-0418">Kinase</keyword>
<dbReference type="OrthoDB" id="9762169at2"/>
<gene>
    <name evidence="10" type="ORF">MCNF_03320</name>
</gene>
<evidence type="ECO:0000259" key="9">
    <source>
        <dbReference type="PROSITE" id="PS50011"/>
    </source>
</evidence>
<dbReference type="InterPro" id="IPR017441">
    <property type="entry name" value="Protein_kinase_ATP_BS"/>
</dbReference>
<feature type="domain" description="Protein kinase" evidence="9">
    <location>
        <begin position="11"/>
        <end position="274"/>
    </location>
</feature>
<keyword evidence="8" id="KW-1133">Transmembrane helix</keyword>
<dbReference type="GO" id="GO:0080090">
    <property type="term" value="P:regulation of primary metabolic process"/>
    <property type="evidence" value="ECO:0007669"/>
    <property type="project" value="UniProtKB-ARBA"/>
</dbReference>
<keyword evidence="6 7" id="KW-0067">ATP-binding</keyword>
<dbReference type="AlphaFoldDB" id="A0A7I7XR17"/>
<keyword evidence="4 7" id="KW-0547">Nucleotide-binding</keyword>
<protein>
    <recommendedName>
        <fullName evidence="1">non-specific serine/threonine protein kinase</fullName>
        <ecNumber evidence="1">2.7.11.1</ecNumber>
    </recommendedName>
</protein>
<dbReference type="CDD" id="cd14014">
    <property type="entry name" value="STKc_PknB_like"/>
    <property type="match status" value="1"/>
</dbReference>
<dbReference type="InterPro" id="IPR011009">
    <property type="entry name" value="Kinase-like_dom_sf"/>
</dbReference>
<proteinExistence type="predicted"/>